<dbReference type="Gene3D" id="3.30.70.600">
    <property type="entry name" value="Ribosomal protein S10 domain"/>
    <property type="match status" value="1"/>
</dbReference>
<keyword evidence="4" id="KW-0496">Mitochondrion</keyword>
<accession>A0A1B2RYZ0</accession>
<keyword evidence="1 4" id="KW-0689">Ribosomal protein</keyword>
<dbReference type="Pfam" id="PF00338">
    <property type="entry name" value="Ribosomal_S10"/>
    <property type="match status" value="1"/>
</dbReference>
<geneLocation type="mitochondrion" evidence="4"/>
<organism evidence="4">
    <name type="scientific">Gloeotilopsis planctonica</name>
    <dbReference type="NCBI Taxonomy" id="34157"/>
    <lineage>
        <taxon>Eukaryota</taxon>
        <taxon>Viridiplantae</taxon>
        <taxon>Chlorophyta</taxon>
        <taxon>core chlorophytes</taxon>
        <taxon>Ulvophyceae</taxon>
        <taxon>OUU clade</taxon>
        <taxon>Ulotrichales</taxon>
        <taxon>Ulotrichaceae</taxon>
        <taxon>Gloeotilopsis</taxon>
    </lineage>
</organism>
<name>A0A1B2RYZ0_9CHLO</name>
<feature type="domain" description="Small ribosomal subunit protein uS10" evidence="3">
    <location>
        <begin position="178"/>
        <end position="226"/>
    </location>
</feature>
<evidence type="ECO:0000259" key="3">
    <source>
        <dbReference type="Pfam" id="PF00338"/>
    </source>
</evidence>
<keyword evidence="2" id="KW-0687">Ribonucleoprotein</keyword>
<dbReference type="GO" id="GO:0005840">
    <property type="term" value="C:ribosome"/>
    <property type="evidence" value="ECO:0007669"/>
    <property type="project" value="UniProtKB-KW"/>
</dbReference>
<dbReference type="InterPro" id="IPR027486">
    <property type="entry name" value="Ribosomal_uS10_dom"/>
</dbReference>
<protein>
    <submittedName>
        <fullName evidence="4">Ribosomal protein S10</fullName>
    </submittedName>
</protein>
<sequence>MRSPSIFQDLKLLQKSKTPALLFFGQSSLQFSKIKSENHFNDISLQGKKKSPFSIFLVFSSFESKNVNFALKLLQKFTSSLVVQLSSFQSFQKTYKKLAQKPLSIKPVTAKKPKPSSSAAFVASDQSFGLSFEKTNRRFQSEAISVPCTSEPFKLTTSKVVGILQTLRAVIQPAHFRQVPQSSTLYTVVKSPHVFKKTREQFASTLCKSVVKLNFKSSTVASLFLNSFFLLKFPCEVKVVLKNF</sequence>
<evidence type="ECO:0000256" key="1">
    <source>
        <dbReference type="ARBA" id="ARBA00022980"/>
    </source>
</evidence>
<reference evidence="4" key="1">
    <citation type="journal article" date="2016" name="Genome Biol. Evol.">
        <title>Mitochondrion-to-Chloroplast DNA Transfers and Intragenomic Proliferation of Chloroplast Group II Introns in Gloeotilopsis Green Algae (Ulotrichales, Ulvophyceae).</title>
        <authorList>
            <person name="Turmel M."/>
            <person name="Otis C."/>
            <person name="Lemieux C."/>
        </authorList>
    </citation>
    <scope>NUCLEOTIDE SEQUENCE</scope>
</reference>
<evidence type="ECO:0000256" key="2">
    <source>
        <dbReference type="ARBA" id="ARBA00023274"/>
    </source>
</evidence>
<dbReference type="SUPFAM" id="SSF54999">
    <property type="entry name" value="Ribosomal protein S10"/>
    <property type="match status" value="1"/>
</dbReference>
<dbReference type="AlphaFoldDB" id="A0A1B2RYZ0"/>
<gene>
    <name evidence="4" type="primary">rps10</name>
</gene>
<dbReference type="InterPro" id="IPR036838">
    <property type="entry name" value="Ribosomal_uS10_dom_sf"/>
</dbReference>
<dbReference type="GO" id="GO:1990904">
    <property type="term" value="C:ribonucleoprotein complex"/>
    <property type="evidence" value="ECO:0007669"/>
    <property type="project" value="UniProtKB-KW"/>
</dbReference>
<dbReference type="EMBL" id="KX306823">
    <property type="protein sequence ID" value="AOC61549.1"/>
    <property type="molecule type" value="Genomic_DNA"/>
</dbReference>
<evidence type="ECO:0000313" key="4">
    <source>
        <dbReference type="EMBL" id="AOC61549.1"/>
    </source>
</evidence>
<proteinExistence type="predicted"/>